<dbReference type="AlphaFoldDB" id="A0AAD0PWU4"/>
<dbReference type="RefSeq" id="WP_005742712.1">
    <property type="nucleotide sequence ID" value="NZ_CP031226.1"/>
</dbReference>
<proteinExistence type="predicted"/>
<name>A0AAD0PWU4_PSEAV</name>
<keyword evidence="2" id="KW-0614">Plasmid</keyword>
<feature type="signal peptide" evidence="1">
    <location>
        <begin position="1"/>
        <end position="21"/>
    </location>
</feature>
<keyword evidence="1" id="KW-0732">Signal</keyword>
<accession>A0AAD0PWU4</accession>
<geneLocation type="plasmid" evidence="3">
    <name>pmppla107</name>
</geneLocation>
<dbReference type="Proteomes" id="UP000006426">
    <property type="component" value="Plasmid pmppla107"/>
</dbReference>
<gene>
    <name evidence="2" type="ORF">PLA107_033895</name>
</gene>
<evidence type="ECO:0008006" key="4">
    <source>
        <dbReference type="Google" id="ProtNLM"/>
    </source>
</evidence>
<dbReference type="GeneID" id="39474765"/>
<evidence type="ECO:0000256" key="1">
    <source>
        <dbReference type="SAM" id="SignalP"/>
    </source>
</evidence>
<dbReference type="EMBL" id="CP031226">
    <property type="protein sequence ID" value="AXH60182.1"/>
    <property type="molecule type" value="Genomic_DNA"/>
</dbReference>
<feature type="chain" id="PRO_5042029165" description="Lipoprotein" evidence="1">
    <location>
        <begin position="22"/>
        <end position="217"/>
    </location>
</feature>
<evidence type="ECO:0000313" key="3">
    <source>
        <dbReference type="Proteomes" id="UP000006426"/>
    </source>
</evidence>
<evidence type="ECO:0000313" key="2">
    <source>
        <dbReference type="EMBL" id="AXH60182.1"/>
    </source>
</evidence>
<sequence>MTRLTALALAAALLTPGLAHAEPASTTAQECGLGSWEEWAQGNPEYRTPQTLRSIHSASQGSLFDEDHSEQIYSSFQSGDFLYTKDAVISSSASTITFDLCRTYSPGTASDVRDPPHAGRDDEIYQDVAVIIPRPKSGSMKFDCKASGWGEATPSPFDFPAGGVVMIDYGKNRIYEDDGVNHQNFEALEYKGHTYIKDNRHKRDTGYSIDYGVCKSR</sequence>
<reference evidence="2 3" key="1">
    <citation type="journal article" date="2011" name="PLoS Pathog.">
        <title>Dynamic evolution of pathogenicity revealed by sequencing and comparative genomics of 19 Pseudomonas syringae isolates.</title>
        <authorList>
            <person name="Baltrus D.A."/>
            <person name="Nishimura M.T."/>
            <person name="Romanchuk A."/>
            <person name="Chang J.H."/>
            <person name="Mukhtar M.S."/>
            <person name="Cherkis K."/>
            <person name="Roach J."/>
            <person name="Grant S.R."/>
            <person name="Jones C.D."/>
            <person name="Dangl J.L."/>
        </authorList>
    </citation>
    <scope>NUCLEOTIDE SEQUENCE [LARGE SCALE GENOMIC DNA]</scope>
    <source>
        <strain evidence="2 3">M301315</strain>
    </source>
</reference>
<protein>
    <recommendedName>
        <fullName evidence="4">Lipoprotein</fullName>
    </recommendedName>
</protein>
<organism evidence="2 3">
    <name type="scientific">Pseudomonas amygdali pv. lachrymans str. M301315</name>
    <dbReference type="NCBI Taxonomy" id="629260"/>
    <lineage>
        <taxon>Bacteria</taxon>
        <taxon>Pseudomonadati</taxon>
        <taxon>Pseudomonadota</taxon>
        <taxon>Gammaproteobacteria</taxon>
        <taxon>Pseudomonadales</taxon>
        <taxon>Pseudomonadaceae</taxon>
        <taxon>Pseudomonas</taxon>
        <taxon>Pseudomonas amygdali</taxon>
    </lineage>
</organism>